<evidence type="ECO:0000313" key="1">
    <source>
        <dbReference type="EMBL" id="EDP22996.1"/>
    </source>
</evidence>
<proteinExistence type="predicted"/>
<sequence length="39" mass="4717">MSSCKFWMVCPQHTEKSRKFVVIVFEFWTKSLAKMVKTF</sequence>
<dbReference type="Proteomes" id="UP000005945">
    <property type="component" value="Unassembled WGS sequence"/>
</dbReference>
<protein>
    <submittedName>
        <fullName evidence="1">Uncharacterized protein</fullName>
    </submittedName>
</protein>
<dbReference type="EMBL" id="ABED02000013">
    <property type="protein sequence ID" value="EDP22996.1"/>
    <property type="molecule type" value="Genomic_DNA"/>
</dbReference>
<gene>
    <name evidence="1" type="ORF">FAEPRAM212_00195</name>
</gene>
<comment type="caution">
    <text evidence="1">The sequence shown here is derived from an EMBL/GenBank/DDBJ whole genome shotgun (WGS) entry which is preliminary data.</text>
</comment>
<dbReference type="AlphaFoldDB" id="A8S6H5"/>
<evidence type="ECO:0000313" key="2">
    <source>
        <dbReference type="Proteomes" id="UP000005945"/>
    </source>
</evidence>
<organism evidence="1 2">
    <name type="scientific">Faecalibacterium prausnitzii M21/2</name>
    <dbReference type="NCBI Taxonomy" id="411485"/>
    <lineage>
        <taxon>Bacteria</taxon>
        <taxon>Bacillati</taxon>
        <taxon>Bacillota</taxon>
        <taxon>Clostridia</taxon>
        <taxon>Eubacteriales</taxon>
        <taxon>Oscillospiraceae</taxon>
        <taxon>Faecalibacterium</taxon>
    </lineage>
</organism>
<name>A8S6H5_9FIRM</name>
<dbReference type="HOGENOM" id="CLU_3310072_0_0_9"/>
<accession>A8S6H5</accession>
<reference evidence="1 2" key="2">
    <citation type="submission" date="2007-09" db="EMBL/GenBank/DDBJ databases">
        <authorList>
            <person name="Fulton L."/>
            <person name="Clifton S."/>
            <person name="Fulton B."/>
            <person name="Xu J."/>
            <person name="Minx P."/>
            <person name="Pepin K.H."/>
            <person name="Johnson M."/>
            <person name="Thiruvilangam P."/>
            <person name="Bhonagiri V."/>
            <person name="Nash W.E."/>
            <person name="Mardis E.R."/>
            <person name="Wilson R.K."/>
        </authorList>
    </citation>
    <scope>NUCLEOTIDE SEQUENCE [LARGE SCALE GENOMIC DNA]</scope>
    <source>
        <strain evidence="1 2">M21/2</strain>
    </source>
</reference>
<reference evidence="1 2" key="1">
    <citation type="submission" date="2007-09" db="EMBL/GenBank/DDBJ databases">
        <title>Draft genome sequence of Faecalibacterium prausnitzii M21/2.</title>
        <authorList>
            <person name="Sudarsanam P."/>
            <person name="Ley R."/>
            <person name="Guruge J."/>
            <person name="Turnbaugh P.J."/>
            <person name="Mahowald M."/>
            <person name="Liep D."/>
            <person name="Gordon J."/>
        </authorList>
    </citation>
    <scope>NUCLEOTIDE SEQUENCE [LARGE SCALE GENOMIC DNA]</scope>
    <source>
        <strain evidence="1 2">M21/2</strain>
    </source>
</reference>